<evidence type="ECO:0000256" key="3">
    <source>
        <dbReference type="ARBA" id="ARBA00022618"/>
    </source>
</evidence>
<gene>
    <name evidence="10" type="ORF">GSOID_T00027112001</name>
</gene>
<dbReference type="PANTHER" id="PTHR10828:SF17">
    <property type="entry name" value="PROTEIN-TYROSINE-PHOSPHATASE"/>
    <property type="match status" value="1"/>
</dbReference>
<evidence type="ECO:0000256" key="5">
    <source>
        <dbReference type="ARBA" id="ARBA00022801"/>
    </source>
</evidence>
<reference evidence="10" key="1">
    <citation type="journal article" date="2010" name="Science">
        <title>Plasticity of animal genome architecture unmasked by rapid evolution of a pelagic tunicate.</title>
        <authorList>
            <person name="Denoeud F."/>
            <person name="Henriet S."/>
            <person name="Mungpakdee S."/>
            <person name="Aury J.M."/>
            <person name="Da Silva C."/>
            <person name="Brinkmann H."/>
            <person name="Mikhaleva J."/>
            <person name="Olsen L.C."/>
            <person name="Jubin C."/>
            <person name="Canestro C."/>
            <person name="Bouquet J.M."/>
            <person name="Danks G."/>
            <person name="Poulain J."/>
            <person name="Campsteijn C."/>
            <person name="Adamski M."/>
            <person name="Cross I."/>
            <person name="Yadetie F."/>
            <person name="Muffato M."/>
            <person name="Louis A."/>
            <person name="Butcher S."/>
            <person name="Tsagkogeorga G."/>
            <person name="Konrad A."/>
            <person name="Singh S."/>
            <person name="Jensen M.F."/>
            <person name="Cong E.H."/>
            <person name="Eikeseth-Otteraa H."/>
            <person name="Noel B."/>
            <person name="Anthouard V."/>
            <person name="Porcel B.M."/>
            <person name="Kachouri-Lafond R."/>
            <person name="Nishino A."/>
            <person name="Ugolini M."/>
            <person name="Chourrout P."/>
            <person name="Nishida H."/>
            <person name="Aasland R."/>
            <person name="Huzurbazar S."/>
            <person name="Westhof E."/>
            <person name="Delsuc F."/>
            <person name="Lehrach H."/>
            <person name="Reinhardt R."/>
            <person name="Weissenbach J."/>
            <person name="Roy S.W."/>
            <person name="Artiguenave F."/>
            <person name="Postlethwait J.H."/>
            <person name="Manak J.R."/>
            <person name="Thompson E.M."/>
            <person name="Jaillon O."/>
            <person name="Du Pasquier L."/>
            <person name="Boudinot P."/>
            <person name="Liberles D.A."/>
            <person name="Volff J.N."/>
            <person name="Philippe H."/>
            <person name="Lenhard B."/>
            <person name="Roest Crollius H."/>
            <person name="Wincker P."/>
            <person name="Chourrout D."/>
        </authorList>
    </citation>
    <scope>NUCLEOTIDE SEQUENCE [LARGE SCALE GENOMIC DNA]</scope>
</reference>
<dbReference type="GO" id="GO:0005737">
    <property type="term" value="C:cytoplasm"/>
    <property type="evidence" value="ECO:0007669"/>
    <property type="project" value="TreeGrafter"/>
</dbReference>
<feature type="region of interest" description="Disordered" evidence="8">
    <location>
        <begin position="47"/>
        <end position="79"/>
    </location>
</feature>
<keyword evidence="5" id="KW-0378">Hydrolase</keyword>
<proteinExistence type="inferred from homology"/>
<comment type="similarity">
    <text evidence="1">Belongs to the MPI phosphatase family.</text>
</comment>
<dbReference type="GO" id="GO:0004725">
    <property type="term" value="F:protein tyrosine phosphatase activity"/>
    <property type="evidence" value="ECO:0007669"/>
    <property type="project" value="UniProtKB-EC"/>
</dbReference>
<dbReference type="Gene3D" id="3.40.250.10">
    <property type="entry name" value="Rhodanese-like domain"/>
    <property type="match status" value="1"/>
</dbReference>
<protein>
    <recommendedName>
        <fullName evidence="2">protein-tyrosine-phosphatase</fullName>
        <ecNumber evidence="2">3.1.3.48</ecNumber>
    </recommendedName>
</protein>
<dbReference type="InterPro" id="IPR000751">
    <property type="entry name" value="MPI_Phosphatase"/>
</dbReference>
<dbReference type="SUPFAM" id="SSF52821">
    <property type="entry name" value="Rhodanese/Cell cycle control phosphatase"/>
    <property type="match status" value="1"/>
</dbReference>
<evidence type="ECO:0000313" key="10">
    <source>
        <dbReference type="EMBL" id="CBY35304.1"/>
    </source>
</evidence>
<evidence type="ECO:0000259" key="9">
    <source>
        <dbReference type="PROSITE" id="PS50206"/>
    </source>
</evidence>
<dbReference type="PRINTS" id="PR00716">
    <property type="entry name" value="MPIPHPHTASE"/>
</dbReference>
<dbReference type="GO" id="GO:0005634">
    <property type="term" value="C:nucleus"/>
    <property type="evidence" value="ECO:0007669"/>
    <property type="project" value="TreeGrafter"/>
</dbReference>
<dbReference type="AlphaFoldDB" id="E4YIJ3"/>
<evidence type="ECO:0000256" key="1">
    <source>
        <dbReference type="ARBA" id="ARBA00011065"/>
    </source>
</evidence>
<dbReference type="InterPro" id="IPR001763">
    <property type="entry name" value="Rhodanese-like_dom"/>
</dbReference>
<sequence>MMTLTPVAKRLQLSNVSDSSCDDVFDAMDVDSPAGARCRSASSPFMSPLALRSTENTNSNSTNSRPLEPPAGSSPTCGLKRHGFLVVRKRRSTFNDRLGIRKKRTSSPLRPINRPVTPEDYILKEDNLCSIDDAGMDMLVTAPIIKRPTGRNILRRKSVLPMDTTNSPISVRPQRTMNYEIIDARYPYEFNGGHIKGARNLFTKDMINEVFFGENSPPVDEKSKKILIFHCEFSSERAPAMMKHLRKLDRAKHRYPKLDFPEIYVLKGGYKVFI</sequence>
<dbReference type="EMBL" id="FN654613">
    <property type="protein sequence ID" value="CBY35304.1"/>
    <property type="molecule type" value="Genomic_DNA"/>
</dbReference>
<feature type="domain" description="Rhodanese" evidence="9">
    <location>
        <begin position="175"/>
        <end position="274"/>
    </location>
</feature>
<dbReference type="GO" id="GO:0000086">
    <property type="term" value="P:G2/M transition of mitotic cell cycle"/>
    <property type="evidence" value="ECO:0007669"/>
    <property type="project" value="TreeGrafter"/>
</dbReference>
<dbReference type="PANTHER" id="PTHR10828">
    <property type="entry name" value="M-PHASE INDUCER PHOSPHATASE DUAL SPECIFICITY PHOSPHATASE CDC25"/>
    <property type="match status" value="1"/>
</dbReference>
<evidence type="ECO:0000256" key="6">
    <source>
        <dbReference type="ARBA" id="ARBA00022912"/>
    </source>
</evidence>
<organism evidence="10">
    <name type="scientific">Oikopleura dioica</name>
    <name type="common">Tunicate</name>
    <dbReference type="NCBI Taxonomy" id="34765"/>
    <lineage>
        <taxon>Eukaryota</taxon>
        <taxon>Metazoa</taxon>
        <taxon>Chordata</taxon>
        <taxon>Tunicata</taxon>
        <taxon>Appendicularia</taxon>
        <taxon>Copelata</taxon>
        <taxon>Oikopleuridae</taxon>
        <taxon>Oikopleura</taxon>
    </lineage>
</organism>
<keyword evidence="3" id="KW-0132">Cell division</keyword>
<evidence type="ECO:0000256" key="2">
    <source>
        <dbReference type="ARBA" id="ARBA00013064"/>
    </source>
</evidence>
<dbReference type="PROSITE" id="PS50206">
    <property type="entry name" value="RHODANESE_3"/>
    <property type="match status" value="1"/>
</dbReference>
<evidence type="ECO:0000256" key="7">
    <source>
        <dbReference type="ARBA" id="ARBA00023306"/>
    </source>
</evidence>
<dbReference type="GO" id="GO:0010971">
    <property type="term" value="P:positive regulation of G2/M transition of mitotic cell cycle"/>
    <property type="evidence" value="ECO:0007669"/>
    <property type="project" value="TreeGrafter"/>
</dbReference>
<accession>E4YIJ3</accession>
<dbReference type="Proteomes" id="UP000011014">
    <property type="component" value="Unassembled WGS sequence"/>
</dbReference>
<keyword evidence="4" id="KW-0498">Mitosis</keyword>
<name>E4YIJ3_OIKDI</name>
<evidence type="ECO:0000256" key="4">
    <source>
        <dbReference type="ARBA" id="ARBA00022776"/>
    </source>
</evidence>
<dbReference type="SMART" id="SM00450">
    <property type="entry name" value="RHOD"/>
    <property type="match status" value="1"/>
</dbReference>
<dbReference type="GO" id="GO:0110032">
    <property type="term" value="P:positive regulation of G2/MI transition of meiotic cell cycle"/>
    <property type="evidence" value="ECO:0007669"/>
    <property type="project" value="TreeGrafter"/>
</dbReference>
<feature type="compositionally biased region" description="Low complexity" evidence="8">
    <location>
        <begin position="53"/>
        <end position="64"/>
    </location>
</feature>
<evidence type="ECO:0000256" key="8">
    <source>
        <dbReference type="SAM" id="MobiDB-lite"/>
    </source>
</evidence>
<dbReference type="Pfam" id="PF00581">
    <property type="entry name" value="Rhodanese"/>
    <property type="match status" value="1"/>
</dbReference>
<dbReference type="EC" id="3.1.3.48" evidence="2"/>
<dbReference type="InterPro" id="IPR036873">
    <property type="entry name" value="Rhodanese-like_dom_sf"/>
</dbReference>
<dbReference type="GO" id="GO:0051301">
    <property type="term" value="P:cell division"/>
    <property type="evidence" value="ECO:0007669"/>
    <property type="project" value="UniProtKB-KW"/>
</dbReference>
<keyword evidence="7" id="KW-0131">Cell cycle</keyword>
<keyword evidence="6" id="KW-0904">Protein phosphatase</keyword>